<gene>
    <name evidence="1" type="ORF">KO493_12495</name>
</gene>
<organism evidence="1 2">
    <name type="scientific">Pseudotamlana agarivorans</name>
    <dbReference type="NCBI Taxonomy" id="481183"/>
    <lineage>
        <taxon>Bacteria</taxon>
        <taxon>Pseudomonadati</taxon>
        <taxon>Bacteroidota</taxon>
        <taxon>Flavobacteriia</taxon>
        <taxon>Flavobacteriales</taxon>
        <taxon>Flavobacteriaceae</taxon>
        <taxon>Pseudotamlana</taxon>
    </lineage>
</organism>
<evidence type="ECO:0000313" key="1">
    <source>
        <dbReference type="EMBL" id="MBU2951517.1"/>
    </source>
</evidence>
<dbReference type="EMBL" id="JAHKPD010000018">
    <property type="protein sequence ID" value="MBU2951517.1"/>
    <property type="molecule type" value="Genomic_DNA"/>
</dbReference>
<comment type="caution">
    <text evidence="1">The sequence shown here is derived from an EMBL/GenBank/DDBJ whole genome shotgun (WGS) entry which is preliminary data.</text>
</comment>
<reference evidence="1" key="1">
    <citation type="submission" date="2021-05" db="EMBL/GenBank/DDBJ databases">
        <title>Draft genomes of bacteria isolated from model marine particles.</title>
        <authorList>
            <person name="Datta M.S."/>
            <person name="Schwartzman J.A."/>
            <person name="Enke T.N."/>
            <person name="Saavedra J."/>
            <person name="Cermak N."/>
            <person name="Cordero O.X."/>
        </authorList>
    </citation>
    <scope>NUCLEOTIDE SEQUENCE</scope>
    <source>
        <strain evidence="1">I2M19</strain>
    </source>
</reference>
<proteinExistence type="predicted"/>
<sequence length="341" mass="38232">MKKRITLKDIAQTFDVSIATVSKALKDSHEISAKTKTKIQEYAKQHHYKPNVTALHLLNKKTKTIGVVIPNILNTFFAKVFIGIEHIASQNGYHLVSCISNESFEKEVKTIDLLKHGHLDGIIISLAEETQLKQNFTHLKNTLNEGIPIVMFDRVSDELECDKVIVNDLEGAFHATNHLIKSGCKKVALISVIDNLSVGKLRVEGYRKALNQCNISIDERLIVRINKHEDFDTALKIILSDKSIDGLLCLEESAAVNALHLVKKMNYNIPEDLSIACFTNGKLLQHVTPSISAISQHGKHIGQTAVKMLIDRIENEANPKPFETKVVKTSLIERESTRRLH</sequence>
<evidence type="ECO:0000313" key="2">
    <source>
        <dbReference type="Proteomes" id="UP001647509"/>
    </source>
</evidence>
<keyword evidence="2" id="KW-1185">Reference proteome</keyword>
<protein>
    <submittedName>
        <fullName evidence="1">LacI family transcriptional regulator</fullName>
    </submittedName>
</protein>
<name>A0ACC5UB04_9FLAO</name>
<dbReference type="Proteomes" id="UP001647509">
    <property type="component" value="Unassembled WGS sequence"/>
</dbReference>
<accession>A0ACC5UB04</accession>